<dbReference type="SUPFAM" id="SSF51161">
    <property type="entry name" value="Trimeric LpxA-like enzymes"/>
    <property type="match status" value="1"/>
</dbReference>
<dbReference type="CDD" id="cd03357">
    <property type="entry name" value="LbH_MAT_GAT"/>
    <property type="match status" value="1"/>
</dbReference>
<dbReference type="Pfam" id="PF12464">
    <property type="entry name" value="Mac"/>
    <property type="match status" value="1"/>
</dbReference>
<dbReference type="GO" id="GO:0008374">
    <property type="term" value="F:O-acyltransferase activity"/>
    <property type="evidence" value="ECO:0007669"/>
    <property type="project" value="TreeGrafter"/>
</dbReference>
<gene>
    <name evidence="5" type="ORF">SAMN05216353_14210</name>
</gene>
<dbReference type="PROSITE" id="PS00101">
    <property type="entry name" value="HEXAPEP_TRANSFERASES"/>
    <property type="match status" value="1"/>
</dbReference>
<evidence type="ECO:0000256" key="2">
    <source>
        <dbReference type="ARBA" id="ARBA00022679"/>
    </source>
</evidence>
<dbReference type="PANTHER" id="PTHR23416:SF23">
    <property type="entry name" value="ACETYLTRANSFERASE C18B11.09C-RELATED"/>
    <property type="match status" value="1"/>
</dbReference>
<dbReference type="PANTHER" id="PTHR23416">
    <property type="entry name" value="SIALIC ACID SYNTHASE-RELATED"/>
    <property type="match status" value="1"/>
</dbReference>
<name>A0A1I2RPW8_9BACI</name>
<dbReference type="RefSeq" id="WP_089753839.1">
    <property type="nucleotide sequence ID" value="NZ_FOOG01000042.1"/>
</dbReference>
<dbReference type="Proteomes" id="UP000198897">
    <property type="component" value="Unassembled WGS sequence"/>
</dbReference>
<evidence type="ECO:0000256" key="1">
    <source>
        <dbReference type="ARBA" id="ARBA00007274"/>
    </source>
</evidence>
<evidence type="ECO:0000256" key="3">
    <source>
        <dbReference type="ARBA" id="ARBA00022737"/>
    </source>
</evidence>
<accession>A0A1I2RPW8</accession>
<dbReference type="EMBL" id="FOOG01000042">
    <property type="protein sequence ID" value="SFG42548.1"/>
    <property type="molecule type" value="Genomic_DNA"/>
</dbReference>
<dbReference type="Pfam" id="PF00132">
    <property type="entry name" value="Hexapep"/>
    <property type="match status" value="1"/>
</dbReference>
<organism evidence="5 6">
    <name type="scientific">Halobacillus alkaliphilus</name>
    <dbReference type="NCBI Taxonomy" id="396056"/>
    <lineage>
        <taxon>Bacteria</taxon>
        <taxon>Bacillati</taxon>
        <taxon>Bacillota</taxon>
        <taxon>Bacilli</taxon>
        <taxon>Bacillales</taxon>
        <taxon>Bacillaceae</taxon>
        <taxon>Halobacillus</taxon>
    </lineage>
</organism>
<dbReference type="InterPro" id="IPR018357">
    <property type="entry name" value="Hexapep_transf_CS"/>
</dbReference>
<proteinExistence type="inferred from homology"/>
<evidence type="ECO:0000313" key="5">
    <source>
        <dbReference type="EMBL" id="SFG42548.1"/>
    </source>
</evidence>
<dbReference type="InterPro" id="IPR051159">
    <property type="entry name" value="Hexapeptide_acetyltransf"/>
</dbReference>
<reference evidence="6" key="1">
    <citation type="submission" date="2016-10" db="EMBL/GenBank/DDBJ databases">
        <authorList>
            <person name="Varghese N."/>
            <person name="Submissions S."/>
        </authorList>
    </citation>
    <scope>NUCLEOTIDE SEQUENCE [LARGE SCALE GENOMIC DNA]</scope>
    <source>
        <strain evidence="6">FP5</strain>
    </source>
</reference>
<dbReference type="InterPro" id="IPR001451">
    <property type="entry name" value="Hexapep"/>
</dbReference>
<dbReference type="FunFam" id="2.160.10.10:FF:000008">
    <property type="entry name" value="Maltose O-acetyltransferase"/>
    <property type="match status" value="1"/>
</dbReference>
<protein>
    <submittedName>
        <fullName evidence="5">Maltose O-acetyltransferase</fullName>
    </submittedName>
</protein>
<evidence type="ECO:0000313" key="6">
    <source>
        <dbReference type="Proteomes" id="UP000198897"/>
    </source>
</evidence>
<keyword evidence="2 5" id="KW-0808">Transferase</keyword>
<dbReference type="AlphaFoldDB" id="A0A1I2RPW8"/>
<feature type="domain" description="Maltose/galactoside acetyltransferase" evidence="4">
    <location>
        <begin position="4"/>
        <end position="58"/>
    </location>
</feature>
<dbReference type="InterPro" id="IPR024688">
    <property type="entry name" value="Mac_dom"/>
</dbReference>
<dbReference type="OrthoDB" id="9812571at2"/>
<sequence>MTEKEKMLAGELYKSWDDELVHERARARQIVYSLNQTKDAEMHYRKQLIEDLFGTLEGEYGLEPPFFCDYGYNIHVGEGFFANFNCVFLDVCPIRIGKRVLIGPSVQLYTATHPMDRETRASGLEAGKPITIGDDVWIGGNAVINPGVTIGDNVIVGAGAVVTKDVPSNVFIGGNPAKTIKAIE</sequence>
<comment type="similarity">
    <text evidence="1">Belongs to the transferase hexapeptide repeat family.</text>
</comment>
<dbReference type="GO" id="GO:0005829">
    <property type="term" value="C:cytosol"/>
    <property type="evidence" value="ECO:0007669"/>
    <property type="project" value="TreeGrafter"/>
</dbReference>
<dbReference type="InterPro" id="IPR011004">
    <property type="entry name" value="Trimer_LpxA-like_sf"/>
</dbReference>
<keyword evidence="6" id="KW-1185">Reference proteome</keyword>
<keyword evidence="3" id="KW-0677">Repeat</keyword>
<dbReference type="SMART" id="SM01266">
    <property type="entry name" value="Mac"/>
    <property type="match status" value="1"/>
</dbReference>
<dbReference type="GO" id="GO:0016407">
    <property type="term" value="F:acetyltransferase activity"/>
    <property type="evidence" value="ECO:0007669"/>
    <property type="project" value="InterPro"/>
</dbReference>
<evidence type="ECO:0000259" key="4">
    <source>
        <dbReference type="SMART" id="SM01266"/>
    </source>
</evidence>
<dbReference type="Gene3D" id="2.160.10.10">
    <property type="entry name" value="Hexapeptide repeat proteins"/>
    <property type="match status" value="1"/>
</dbReference>